<dbReference type="RefSeq" id="WP_418161533.1">
    <property type="nucleotide sequence ID" value="NZ_JBBLZC010000032.1"/>
</dbReference>
<dbReference type="InterPro" id="IPR046342">
    <property type="entry name" value="CBS_dom_sf"/>
</dbReference>
<keyword evidence="5" id="KW-1185">Reference proteome</keyword>
<evidence type="ECO:0000256" key="1">
    <source>
        <dbReference type="ARBA" id="ARBA00023122"/>
    </source>
</evidence>
<evidence type="ECO:0000256" key="2">
    <source>
        <dbReference type="PROSITE-ProRule" id="PRU00703"/>
    </source>
</evidence>
<accession>A0ABU8XXK5</accession>
<dbReference type="EMBL" id="JBBLZC010000032">
    <property type="protein sequence ID" value="MEK0085684.1"/>
    <property type="molecule type" value="Genomic_DNA"/>
</dbReference>
<dbReference type="Proteomes" id="UP001375743">
    <property type="component" value="Unassembled WGS sequence"/>
</dbReference>
<dbReference type="PROSITE" id="PS51371">
    <property type="entry name" value="CBS"/>
    <property type="match status" value="1"/>
</dbReference>
<protein>
    <submittedName>
        <fullName evidence="4">CBS domain-containing protein</fullName>
    </submittedName>
</protein>
<reference evidence="4 5" key="1">
    <citation type="submission" date="2024-01" db="EMBL/GenBank/DDBJ databases">
        <title>Multi-omics insights into the function and evolution of sodium benzoate biodegradation pathways in Benzoatithermus flavus gen. nov., sp. nov. from hot spring.</title>
        <authorList>
            <person name="Hu C.-J."/>
            <person name="Li W.-J."/>
        </authorList>
    </citation>
    <scope>NUCLEOTIDE SEQUENCE [LARGE SCALE GENOMIC DNA]</scope>
    <source>
        <strain evidence="4 5">SYSU G07066</strain>
    </source>
</reference>
<gene>
    <name evidence="4" type="ORF">U1T56_21235</name>
</gene>
<dbReference type="Pfam" id="PF00571">
    <property type="entry name" value="CBS"/>
    <property type="match status" value="1"/>
</dbReference>
<comment type="caution">
    <text evidence="4">The sequence shown here is derived from an EMBL/GenBank/DDBJ whole genome shotgun (WGS) entry which is preliminary data.</text>
</comment>
<proteinExistence type="predicted"/>
<name>A0ABU8XXK5_9PROT</name>
<dbReference type="InterPro" id="IPR051257">
    <property type="entry name" value="Diverse_CBS-Domain"/>
</dbReference>
<evidence type="ECO:0000313" key="5">
    <source>
        <dbReference type="Proteomes" id="UP001375743"/>
    </source>
</evidence>
<keyword evidence="1 2" id="KW-0129">CBS domain</keyword>
<feature type="domain" description="CBS" evidence="3">
    <location>
        <begin position="75"/>
        <end position="132"/>
    </location>
</feature>
<organism evidence="4 5">
    <name type="scientific">Benzoatithermus flavus</name>
    <dbReference type="NCBI Taxonomy" id="3108223"/>
    <lineage>
        <taxon>Bacteria</taxon>
        <taxon>Pseudomonadati</taxon>
        <taxon>Pseudomonadota</taxon>
        <taxon>Alphaproteobacteria</taxon>
        <taxon>Geminicoccales</taxon>
        <taxon>Geminicoccaceae</taxon>
        <taxon>Benzoatithermus</taxon>
    </lineage>
</organism>
<sequence>MQNDQRVQDVMEGEKAIVTWSDTADAALGRMRGLGCDRLAVIDPYGVIGICERSVLMAYQQRGSWLGSISVADLMRRGPFWCREDDPLSKVLLSMERLKTDILAVLDKRGRVVGTVSRQQLEAVRNAQEHAQTDARH</sequence>
<dbReference type="PANTHER" id="PTHR43080">
    <property type="entry name" value="CBS DOMAIN-CONTAINING PROTEIN CBSX3, MITOCHONDRIAL"/>
    <property type="match status" value="1"/>
</dbReference>
<dbReference type="SUPFAM" id="SSF54631">
    <property type="entry name" value="CBS-domain pair"/>
    <property type="match status" value="1"/>
</dbReference>
<dbReference type="InterPro" id="IPR000644">
    <property type="entry name" value="CBS_dom"/>
</dbReference>
<dbReference type="Gene3D" id="3.10.580.10">
    <property type="entry name" value="CBS-domain"/>
    <property type="match status" value="1"/>
</dbReference>
<dbReference type="CDD" id="cd02205">
    <property type="entry name" value="CBS_pair_SF"/>
    <property type="match status" value="1"/>
</dbReference>
<evidence type="ECO:0000259" key="3">
    <source>
        <dbReference type="PROSITE" id="PS51371"/>
    </source>
</evidence>
<dbReference type="PANTHER" id="PTHR43080:SF2">
    <property type="entry name" value="CBS DOMAIN-CONTAINING PROTEIN"/>
    <property type="match status" value="1"/>
</dbReference>
<evidence type="ECO:0000313" key="4">
    <source>
        <dbReference type="EMBL" id="MEK0085684.1"/>
    </source>
</evidence>